<dbReference type="OrthoDB" id="8612771at2"/>
<organism evidence="1 2">
    <name type="scientific">Luteibacter rhizovicinus DSM 16549</name>
    <dbReference type="NCBI Taxonomy" id="1440763"/>
    <lineage>
        <taxon>Bacteria</taxon>
        <taxon>Pseudomonadati</taxon>
        <taxon>Pseudomonadota</taxon>
        <taxon>Gammaproteobacteria</taxon>
        <taxon>Lysobacterales</taxon>
        <taxon>Rhodanobacteraceae</taxon>
        <taxon>Luteibacter</taxon>
    </lineage>
</organism>
<dbReference type="STRING" id="1440763.BJI69_14340"/>
<dbReference type="InterPro" id="IPR021508">
    <property type="entry name" value="Gp17-like"/>
</dbReference>
<dbReference type="RefSeq" id="WP_046966043.1">
    <property type="nucleotide sequence ID" value="NZ_CP017480.1"/>
</dbReference>
<reference evidence="2" key="1">
    <citation type="submission" date="2016-09" db="EMBL/GenBank/DDBJ databases">
        <authorList>
            <person name="Lysoe E."/>
        </authorList>
    </citation>
    <scope>NUCLEOTIDE SEQUENCE [LARGE SCALE GENOMIC DNA]</scope>
    <source>
        <strain evidence="2">LJ96T</strain>
    </source>
</reference>
<dbReference type="AlphaFoldDB" id="A0A0G9HG29"/>
<proteinExistence type="predicted"/>
<dbReference type="KEGG" id="lrz:BJI69_14340"/>
<dbReference type="Proteomes" id="UP000182987">
    <property type="component" value="Chromosome"/>
</dbReference>
<protein>
    <submittedName>
        <fullName evidence="1">Uncharacterized protein</fullName>
    </submittedName>
</protein>
<dbReference type="Pfam" id="PF11367">
    <property type="entry name" value="Tail_completion_gp17"/>
    <property type="match status" value="1"/>
</dbReference>
<accession>A0A0G9HG29</accession>
<dbReference type="PATRIC" id="fig|1440763.5.peg.2984"/>
<gene>
    <name evidence="1" type="ORF">BJI69_14340</name>
</gene>
<dbReference type="EMBL" id="CP017480">
    <property type="protein sequence ID" value="APG04955.1"/>
    <property type="molecule type" value="Genomic_DNA"/>
</dbReference>
<keyword evidence="2" id="KW-1185">Reference proteome</keyword>
<evidence type="ECO:0000313" key="2">
    <source>
        <dbReference type="Proteomes" id="UP000182987"/>
    </source>
</evidence>
<evidence type="ECO:0000313" key="1">
    <source>
        <dbReference type="EMBL" id="APG04955.1"/>
    </source>
</evidence>
<name>A0A0G9HG29_9GAMM</name>
<sequence length="118" mass="12871">MSLEESLFALLGPLVAGRCTPDVTDDNPVYPLIVYQGAGGQAIDYADQTPADKDNARVQVWVWCLTRLEASALSRQVRDVLLASNLTVKTLGAAVPDTNAVLKLYGARTDFSIWYPRT</sequence>